<comment type="caution">
    <text evidence="1">The sequence shown here is derived from an EMBL/GenBank/DDBJ whole genome shotgun (WGS) entry which is preliminary data.</text>
</comment>
<name>A0ABV0VDW9_9TELE</name>
<proteinExistence type="predicted"/>
<protein>
    <submittedName>
        <fullName evidence="1">Uncharacterized protein</fullName>
    </submittedName>
</protein>
<accession>A0ABV0VDW9</accession>
<gene>
    <name evidence="1" type="ORF">ILYODFUR_014322</name>
</gene>
<reference evidence="1 2" key="1">
    <citation type="submission" date="2021-06" db="EMBL/GenBank/DDBJ databases">
        <authorList>
            <person name="Palmer J.M."/>
        </authorList>
    </citation>
    <scope>NUCLEOTIDE SEQUENCE [LARGE SCALE GENOMIC DNA]</scope>
    <source>
        <strain evidence="2">if_2019</strain>
        <tissue evidence="1">Muscle</tissue>
    </source>
</reference>
<keyword evidence="2" id="KW-1185">Reference proteome</keyword>
<sequence length="108" mass="12632">MAVLILDMMSTVDQNQKMKWPPSHHCLWKFHTGHNLWDLHFKMKCEVQSIFFSQVRSHYLSSLVQGKPKTWNVIVVDCLISIQDKDNISILMHKLQTLCIFCKSLSNS</sequence>
<evidence type="ECO:0000313" key="1">
    <source>
        <dbReference type="EMBL" id="MEQ2255483.1"/>
    </source>
</evidence>
<organism evidence="1 2">
    <name type="scientific">Ilyodon furcidens</name>
    <name type="common">goldbreast splitfin</name>
    <dbReference type="NCBI Taxonomy" id="33524"/>
    <lineage>
        <taxon>Eukaryota</taxon>
        <taxon>Metazoa</taxon>
        <taxon>Chordata</taxon>
        <taxon>Craniata</taxon>
        <taxon>Vertebrata</taxon>
        <taxon>Euteleostomi</taxon>
        <taxon>Actinopterygii</taxon>
        <taxon>Neopterygii</taxon>
        <taxon>Teleostei</taxon>
        <taxon>Neoteleostei</taxon>
        <taxon>Acanthomorphata</taxon>
        <taxon>Ovalentaria</taxon>
        <taxon>Atherinomorphae</taxon>
        <taxon>Cyprinodontiformes</taxon>
        <taxon>Goodeidae</taxon>
        <taxon>Ilyodon</taxon>
    </lineage>
</organism>
<dbReference type="EMBL" id="JAHRIQ010105470">
    <property type="protein sequence ID" value="MEQ2255483.1"/>
    <property type="molecule type" value="Genomic_DNA"/>
</dbReference>
<evidence type="ECO:0000313" key="2">
    <source>
        <dbReference type="Proteomes" id="UP001482620"/>
    </source>
</evidence>
<dbReference type="Proteomes" id="UP001482620">
    <property type="component" value="Unassembled WGS sequence"/>
</dbReference>